<protein>
    <submittedName>
        <fullName evidence="2">Chromosomal replication initiator DnaA</fullName>
    </submittedName>
</protein>
<dbReference type="PANTHER" id="PTHR46635:SF1">
    <property type="entry name" value="GLYCOSYL TRANSFERASE FAMILY 1 PROTEIN"/>
    <property type="match status" value="1"/>
</dbReference>
<keyword evidence="1" id="KW-0812">Transmembrane</keyword>
<organism evidence="2 3">
    <name type="scientific">Gossypium australe</name>
    <dbReference type="NCBI Taxonomy" id="47621"/>
    <lineage>
        <taxon>Eukaryota</taxon>
        <taxon>Viridiplantae</taxon>
        <taxon>Streptophyta</taxon>
        <taxon>Embryophyta</taxon>
        <taxon>Tracheophyta</taxon>
        <taxon>Spermatophyta</taxon>
        <taxon>Magnoliopsida</taxon>
        <taxon>eudicotyledons</taxon>
        <taxon>Gunneridae</taxon>
        <taxon>Pentapetalae</taxon>
        <taxon>rosids</taxon>
        <taxon>malvids</taxon>
        <taxon>Malvales</taxon>
        <taxon>Malvaceae</taxon>
        <taxon>Malvoideae</taxon>
        <taxon>Gossypium</taxon>
    </lineage>
</organism>
<gene>
    <name evidence="2" type="ORF">EPI10_025438</name>
</gene>
<dbReference type="Proteomes" id="UP000325315">
    <property type="component" value="Unassembled WGS sequence"/>
</dbReference>
<comment type="caution">
    <text evidence="2">The sequence shown here is derived from an EMBL/GenBank/DDBJ whole genome shotgun (WGS) entry which is preliminary data.</text>
</comment>
<accession>A0A5B6W298</accession>
<name>A0A5B6W298_9ROSI</name>
<reference evidence="3" key="1">
    <citation type="journal article" date="2019" name="Plant Biotechnol. J.">
        <title>Genome sequencing of the Australian wild diploid species Gossypium australe highlights disease resistance and delayed gland morphogenesis.</title>
        <authorList>
            <person name="Cai Y."/>
            <person name="Cai X."/>
            <person name="Wang Q."/>
            <person name="Wang P."/>
            <person name="Zhang Y."/>
            <person name="Cai C."/>
            <person name="Xu Y."/>
            <person name="Wang K."/>
            <person name="Zhou Z."/>
            <person name="Wang C."/>
            <person name="Geng S."/>
            <person name="Li B."/>
            <person name="Dong Q."/>
            <person name="Hou Y."/>
            <person name="Wang H."/>
            <person name="Ai P."/>
            <person name="Liu Z."/>
            <person name="Yi F."/>
            <person name="Sun M."/>
            <person name="An G."/>
            <person name="Cheng J."/>
            <person name="Zhang Y."/>
            <person name="Shi Q."/>
            <person name="Xie Y."/>
            <person name="Shi X."/>
            <person name="Chang Y."/>
            <person name="Huang F."/>
            <person name="Chen Y."/>
            <person name="Hong S."/>
            <person name="Mi L."/>
            <person name="Sun Q."/>
            <person name="Zhang L."/>
            <person name="Zhou B."/>
            <person name="Peng R."/>
            <person name="Zhang X."/>
            <person name="Liu F."/>
        </authorList>
    </citation>
    <scope>NUCLEOTIDE SEQUENCE [LARGE SCALE GENOMIC DNA]</scope>
    <source>
        <strain evidence="3">cv. PA1801</strain>
    </source>
</reference>
<dbReference type="EMBL" id="SMMG02000005">
    <property type="protein sequence ID" value="KAA3475227.1"/>
    <property type="molecule type" value="Genomic_DNA"/>
</dbReference>
<evidence type="ECO:0000313" key="2">
    <source>
        <dbReference type="EMBL" id="KAA3475227.1"/>
    </source>
</evidence>
<keyword evidence="1" id="KW-1133">Transmembrane helix</keyword>
<keyword evidence="3" id="KW-1185">Reference proteome</keyword>
<evidence type="ECO:0000313" key="3">
    <source>
        <dbReference type="Proteomes" id="UP000325315"/>
    </source>
</evidence>
<dbReference type="OrthoDB" id="1592604at2759"/>
<feature type="transmembrane region" description="Helical" evidence="1">
    <location>
        <begin position="41"/>
        <end position="62"/>
    </location>
</feature>
<dbReference type="AlphaFoldDB" id="A0A5B6W298"/>
<keyword evidence="1" id="KW-0472">Membrane</keyword>
<proteinExistence type="predicted"/>
<dbReference type="PANTHER" id="PTHR46635">
    <property type="entry name" value="GLYCOSYL TRANSFERASE FAMILY 1 PROTEIN"/>
    <property type="match status" value="1"/>
</dbReference>
<sequence>MGSLESPISLKRAGSRNERNPFLSRTRSRFSRFLLFNKLDYIQWICTVVVFLFFVVFFQMFLPGSVMDKSPDSLDDKDLVFRELGHLKEMGGLDFGEDITLEPCKLLQKFQSQNKQLNLESSSALNRSQHRFQYRKPQLALVFADLLVDPQQLLMVTIANALREIGYEIQVYSIEDGPAYNVWQNMGVPVTVLKFNPSGIGVDWLKYVDFVHNLC</sequence>
<evidence type="ECO:0000256" key="1">
    <source>
        <dbReference type="SAM" id="Phobius"/>
    </source>
</evidence>